<dbReference type="Proteomes" id="UP000177697">
    <property type="component" value="Unassembled WGS sequence"/>
</dbReference>
<evidence type="ECO:0000313" key="3">
    <source>
        <dbReference type="Proteomes" id="UP000177697"/>
    </source>
</evidence>
<evidence type="ECO:0000256" key="1">
    <source>
        <dbReference type="SAM" id="Coils"/>
    </source>
</evidence>
<feature type="coiled-coil region" evidence="1">
    <location>
        <begin position="33"/>
        <end position="67"/>
    </location>
</feature>
<gene>
    <name evidence="2" type="ORF">A2431_00515</name>
</gene>
<reference evidence="2 3" key="1">
    <citation type="journal article" date="2016" name="Nat. Commun.">
        <title>Thousands of microbial genomes shed light on interconnected biogeochemical processes in an aquifer system.</title>
        <authorList>
            <person name="Anantharaman K."/>
            <person name="Brown C.T."/>
            <person name="Hug L.A."/>
            <person name="Sharon I."/>
            <person name="Castelle C.J."/>
            <person name="Probst A.J."/>
            <person name="Thomas B.C."/>
            <person name="Singh A."/>
            <person name="Wilkins M.J."/>
            <person name="Karaoz U."/>
            <person name="Brodie E.L."/>
            <person name="Williams K.H."/>
            <person name="Hubbard S.S."/>
            <person name="Banfield J.F."/>
        </authorList>
    </citation>
    <scope>NUCLEOTIDE SEQUENCE [LARGE SCALE GENOMIC DNA]</scope>
</reference>
<dbReference type="EMBL" id="MHWW01000017">
    <property type="protein sequence ID" value="OHB14678.1"/>
    <property type="molecule type" value="Genomic_DNA"/>
</dbReference>
<organism evidence="2 3">
    <name type="scientific">Candidatus Zambryskibacteria bacterium RIFOXYC1_FULL_39_10</name>
    <dbReference type="NCBI Taxonomy" id="1802779"/>
    <lineage>
        <taxon>Bacteria</taxon>
        <taxon>Candidatus Zambryskiibacteriota</taxon>
    </lineage>
</organism>
<proteinExistence type="predicted"/>
<dbReference type="AlphaFoldDB" id="A0A1G2UZ74"/>
<accession>A0A1G2UZ74</accession>
<keyword evidence="1" id="KW-0175">Coiled coil</keyword>
<protein>
    <submittedName>
        <fullName evidence="2">Uncharacterized protein</fullName>
    </submittedName>
</protein>
<sequence>MKNKISIFVLLVTILIPQVVSASWWNPLSWKIFNRENNKTQILENRMQELENKLQTATTSTKQSNLEATTSAIKKLEQKKTTPVVDNSTAIQAEVQKQVQATLKAKTDQEALIAKQKAEEQVKIEATQKAIHNDEQKTLFEESKKTTLNVGNISCTLRPAGEYYFLPFTVDGEWVSGWIQVKITDEYGRIITKGLDLDKSNIDDGFIFSQAGYSGSNTKLQADLKGTYQIKIYSVVPRYVSVSGGRVSPFYSTSGLVAEESGVFSLPDCW</sequence>
<comment type="caution">
    <text evidence="2">The sequence shown here is derived from an EMBL/GenBank/DDBJ whole genome shotgun (WGS) entry which is preliminary data.</text>
</comment>
<evidence type="ECO:0000313" key="2">
    <source>
        <dbReference type="EMBL" id="OHB14678.1"/>
    </source>
</evidence>
<name>A0A1G2UZ74_9BACT</name>